<dbReference type="InterPro" id="IPR003829">
    <property type="entry name" value="Pirin_N_dom"/>
</dbReference>
<gene>
    <name evidence="6" type="ORF">LMG28138_02250</name>
</gene>
<dbReference type="InterPro" id="IPR008778">
    <property type="entry name" value="Pirin_C_dom"/>
</dbReference>
<dbReference type="PANTHER" id="PTHR13903:SF8">
    <property type="entry name" value="PIRIN"/>
    <property type="match status" value="1"/>
</dbReference>
<dbReference type="RefSeq" id="WP_175104839.1">
    <property type="nucleotide sequence ID" value="NZ_CADIKM010000008.1"/>
</dbReference>
<feature type="domain" description="Pirin N-terminal" evidence="4">
    <location>
        <begin position="19"/>
        <end position="123"/>
    </location>
</feature>
<dbReference type="InterPro" id="IPR012093">
    <property type="entry name" value="Pirin"/>
</dbReference>
<sequence length="289" mass="31598">MAASIEVVLEPRNQDIGVPVRRLLPQRGHRACGPFVFFDHMGPVEIEPGRGLDVRPHPHIGLATVTYLFDGAFMHRDSLGTVQRIEPGDVNWMSAGKGITHSERSPDDLRQSGGKVHGIQTWIALPAEDEQTEPWFRHYPAADIPLLTRDGATLHVIAGDAFGVRSPVETASRTLYVAVCLGADASLTVPAEHVERGIYLIDGELAIDGTSLGTHHVALLVRDAAVELRAGPQGARLMLFGGDPLDGPRYIDWNFVSSRHDLIDSAKLAWRAQDFPKVPGETEWIPLPD</sequence>
<dbReference type="Pfam" id="PF05726">
    <property type="entry name" value="Pirin_C"/>
    <property type="match status" value="1"/>
</dbReference>
<evidence type="ECO:0000256" key="2">
    <source>
        <dbReference type="PIRSR" id="PIRSR006232-1"/>
    </source>
</evidence>
<evidence type="ECO:0000256" key="3">
    <source>
        <dbReference type="RuleBase" id="RU003457"/>
    </source>
</evidence>
<dbReference type="AlphaFoldDB" id="A0A6S7B3K4"/>
<dbReference type="SUPFAM" id="SSF51182">
    <property type="entry name" value="RmlC-like cupins"/>
    <property type="match status" value="1"/>
</dbReference>
<dbReference type="Pfam" id="PF02678">
    <property type="entry name" value="Pirin"/>
    <property type="match status" value="1"/>
</dbReference>
<dbReference type="InterPro" id="IPR014710">
    <property type="entry name" value="RmlC-like_jellyroll"/>
</dbReference>
<protein>
    <recommendedName>
        <fullName evidence="8">Pirin-like protein</fullName>
    </recommendedName>
</protein>
<evidence type="ECO:0000256" key="1">
    <source>
        <dbReference type="ARBA" id="ARBA00008416"/>
    </source>
</evidence>
<evidence type="ECO:0000259" key="4">
    <source>
        <dbReference type="Pfam" id="PF02678"/>
    </source>
</evidence>
<evidence type="ECO:0000313" key="7">
    <source>
        <dbReference type="Proteomes" id="UP000494115"/>
    </source>
</evidence>
<keyword evidence="2" id="KW-0479">Metal-binding</keyword>
<reference evidence="6 7" key="1">
    <citation type="submission" date="2020-04" db="EMBL/GenBank/DDBJ databases">
        <authorList>
            <person name="De Canck E."/>
        </authorList>
    </citation>
    <scope>NUCLEOTIDE SEQUENCE [LARGE SCALE GENOMIC DNA]</scope>
    <source>
        <strain evidence="6 7">LMG 28138</strain>
    </source>
</reference>
<dbReference type="InterPro" id="IPR011051">
    <property type="entry name" value="RmlC_Cupin_sf"/>
</dbReference>
<evidence type="ECO:0000259" key="5">
    <source>
        <dbReference type="Pfam" id="PF05726"/>
    </source>
</evidence>
<name>A0A6S7B3K4_9BURK</name>
<dbReference type="PANTHER" id="PTHR13903">
    <property type="entry name" value="PIRIN-RELATED"/>
    <property type="match status" value="1"/>
</dbReference>
<feature type="binding site" evidence="2">
    <location>
        <position position="59"/>
    </location>
    <ligand>
        <name>Fe cation</name>
        <dbReference type="ChEBI" id="CHEBI:24875"/>
    </ligand>
</feature>
<feature type="domain" description="Pirin C-terminal" evidence="5">
    <location>
        <begin position="176"/>
        <end position="275"/>
    </location>
</feature>
<comment type="similarity">
    <text evidence="1 3">Belongs to the pirin family.</text>
</comment>
<comment type="cofactor">
    <cofactor evidence="2">
        <name>Fe cation</name>
        <dbReference type="ChEBI" id="CHEBI:24875"/>
    </cofactor>
    <text evidence="2">Binds 1 Fe cation per subunit.</text>
</comment>
<dbReference type="CDD" id="cd02247">
    <property type="entry name" value="cupin_pirin_C"/>
    <property type="match status" value="1"/>
</dbReference>
<dbReference type="Proteomes" id="UP000494115">
    <property type="component" value="Unassembled WGS sequence"/>
</dbReference>
<feature type="binding site" evidence="2">
    <location>
        <position position="57"/>
    </location>
    <ligand>
        <name>Fe cation</name>
        <dbReference type="ChEBI" id="CHEBI:24875"/>
    </ligand>
</feature>
<organism evidence="6 7">
    <name type="scientific">Pararobbsia alpina</name>
    <dbReference type="NCBI Taxonomy" id="621374"/>
    <lineage>
        <taxon>Bacteria</taxon>
        <taxon>Pseudomonadati</taxon>
        <taxon>Pseudomonadota</taxon>
        <taxon>Betaproteobacteria</taxon>
        <taxon>Burkholderiales</taxon>
        <taxon>Burkholderiaceae</taxon>
        <taxon>Pararobbsia</taxon>
    </lineage>
</organism>
<dbReference type="PIRSF" id="PIRSF006232">
    <property type="entry name" value="Pirin"/>
    <property type="match status" value="1"/>
</dbReference>
<feature type="binding site" evidence="2">
    <location>
        <position position="103"/>
    </location>
    <ligand>
        <name>Fe cation</name>
        <dbReference type="ChEBI" id="CHEBI:24875"/>
    </ligand>
</feature>
<dbReference type="EMBL" id="CADIKM010000008">
    <property type="protein sequence ID" value="CAB3786567.1"/>
    <property type="molecule type" value="Genomic_DNA"/>
</dbReference>
<dbReference type="GO" id="GO:0046872">
    <property type="term" value="F:metal ion binding"/>
    <property type="evidence" value="ECO:0007669"/>
    <property type="project" value="UniProtKB-KW"/>
</dbReference>
<evidence type="ECO:0000313" key="6">
    <source>
        <dbReference type="EMBL" id="CAB3786567.1"/>
    </source>
</evidence>
<evidence type="ECO:0008006" key="8">
    <source>
        <dbReference type="Google" id="ProtNLM"/>
    </source>
</evidence>
<dbReference type="Gene3D" id="2.60.120.10">
    <property type="entry name" value="Jelly Rolls"/>
    <property type="match status" value="2"/>
</dbReference>
<accession>A0A6S7B3K4</accession>
<dbReference type="CDD" id="cd02909">
    <property type="entry name" value="cupin_pirin_N"/>
    <property type="match status" value="1"/>
</dbReference>
<feature type="binding site" evidence="2">
    <location>
        <position position="101"/>
    </location>
    <ligand>
        <name>Fe cation</name>
        <dbReference type="ChEBI" id="CHEBI:24875"/>
    </ligand>
</feature>
<keyword evidence="7" id="KW-1185">Reference proteome</keyword>
<keyword evidence="2" id="KW-0408">Iron</keyword>
<proteinExistence type="inferred from homology"/>